<evidence type="ECO:0000313" key="2">
    <source>
        <dbReference type="EMBL" id="KAJ4839232.1"/>
    </source>
</evidence>
<evidence type="ECO:0008006" key="4">
    <source>
        <dbReference type="Google" id="ProtNLM"/>
    </source>
</evidence>
<dbReference type="Proteomes" id="UP001141552">
    <property type="component" value="Unassembled WGS sequence"/>
</dbReference>
<proteinExistence type="predicted"/>
<protein>
    <recommendedName>
        <fullName evidence="4">Nuclear pore complex protein NUP1</fullName>
    </recommendedName>
</protein>
<evidence type="ECO:0000313" key="3">
    <source>
        <dbReference type="Proteomes" id="UP001141552"/>
    </source>
</evidence>
<feature type="region of interest" description="Disordered" evidence="1">
    <location>
        <begin position="295"/>
        <end position="329"/>
    </location>
</feature>
<gene>
    <name evidence="2" type="ORF">Tsubulata_007765</name>
</gene>
<feature type="compositionally biased region" description="Low complexity" evidence="1">
    <location>
        <begin position="643"/>
        <end position="667"/>
    </location>
</feature>
<evidence type="ECO:0000256" key="1">
    <source>
        <dbReference type="SAM" id="MobiDB-lite"/>
    </source>
</evidence>
<organism evidence="2 3">
    <name type="scientific">Turnera subulata</name>
    <dbReference type="NCBI Taxonomy" id="218843"/>
    <lineage>
        <taxon>Eukaryota</taxon>
        <taxon>Viridiplantae</taxon>
        <taxon>Streptophyta</taxon>
        <taxon>Embryophyta</taxon>
        <taxon>Tracheophyta</taxon>
        <taxon>Spermatophyta</taxon>
        <taxon>Magnoliopsida</taxon>
        <taxon>eudicotyledons</taxon>
        <taxon>Gunneridae</taxon>
        <taxon>Pentapetalae</taxon>
        <taxon>rosids</taxon>
        <taxon>fabids</taxon>
        <taxon>Malpighiales</taxon>
        <taxon>Passifloraceae</taxon>
        <taxon>Turnera</taxon>
    </lineage>
</organism>
<dbReference type="GO" id="GO:0071763">
    <property type="term" value="P:nuclear membrane organization"/>
    <property type="evidence" value="ECO:0007669"/>
    <property type="project" value="TreeGrafter"/>
</dbReference>
<dbReference type="AlphaFoldDB" id="A0A9Q0FX88"/>
<reference evidence="2" key="1">
    <citation type="submission" date="2022-02" db="EMBL/GenBank/DDBJ databases">
        <authorList>
            <person name="Henning P.M."/>
            <person name="McCubbin A.G."/>
            <person name="Shore J.S."/>
        </authorList>
    </citation>
    <scope>NUCLEOTIDE SEQUENCE</scope>
    <source>
        <strain evidence="2">F60SS</strain>
        <tissue evidence="2">Leaves</tissue>
    </source>
</reference>
<dbReference type="OrthoDB" id="653151at2759"/>
<feature type="region of interest" description="Disordered" evidence="1">
    <location>
        <begin position="1"/>
        <end position="52"/>
    </location>
</feature>
<accession>A0A9Q0FX88</accession>
<dbReference type="GO" id="GO:0005635">
    <property type="term" value="C:nuclear envelope"/>
    <property type="evidence" value="ECO:0007669"/>
    <property type="project" value="TreeGrafter"/>
</dbReference>
<name>A0A9Q0FX88_9ROSI</name>
<dbReference type="EMBL" id="JAKUCV010003374">
    <property type="protein sequence ID" value="KAJ4839232.1"/>
    <property type="molecule type" value="Genomic_DNA"/>
</dbReference>
<comment type="caution">
    <text evidence="2">The sequence shown here is derived from an EMBL/GenBank/DDBJ whole genome shotgun (WGS) entry which is preliminary data.</text>
</comment>
<keyword evidence="3" id="KW-1185">Reference proteome</keyword>
<reference evidence="2" key="2">
    <citation type="journal article" date="2023" name="Plants (Basel)">
        <title>Annotation of the Turnera subulata (Passifloraceae) Draft Genome Reveals the S-Locus Evolved after the Divergence of Turneroideae from Passifloroideae in a Stepwise Manner.</title>
        <authorList>
            <person name="Henning P.M."/>
            <person name="Roalson E.H."/>
            <person name="Mir W."/>
            <person name="McCubbin A.G."/>
            <person name="Shore J.S."/>
        </authorList>
    </citation>
    <scope>NUCLEOTIDE SEQUENCE</scope>
    <source>
        <strain evidence="2">F60SS</strain>
    </source>
</reference>
<sequence>MDKSDHETASLGGKVESRGAGGKVRKPPSRRPPATPYARTQQNQNQPQRSGRWLSRLVVDPAYRLISGGANLIFPSFFSKPQQPAIDDGTTEEGREEEEEEVGGGEDNQLQKVEVEPSAGGNADGNLALNHVASRMTEVAGTSKVPDESKSNSGFDGQYVQKVGTSGHSELSEIEQLMKLKKFSRDEIIHLTEILRSRAVDLPNDGAAVRGSDARSSFALECSGNPTEQKKENFSGTLLGTSKVGDKANLGMVAGGTGVPVVSFEKSRKSTEGKRENFNTAVLGTSTPILQSTVQDVDGSSPQLHDVDGSSPQLEDVDGSSPQLQDGIGSSPIEIAKAFMRSRTSEVGFDSMGSNLKDKDELSHGNALAPKPLISSPFTKTSTCWPGAVTQDHGYTTPLSQRGRFGLNNFPRTPYSNTILKSKSKLLGDSNKYLNMTSTPFQQSLAPRSGQVMAKGSLLRDSHASVGPIRRSRLRVAEATPRGSPYLHSSLKSTKVENSNVSEGVFATAIKNFENGGTSSSFKFLLEDKKPQNSEVSVPSVPSHSRQMARKILEHLERNPATPKEKAAELKMATSGKKPQSFDVTSFQPKKHNGLSYSGVFDSFSKSADNGGRHSFDLGEYKENSSFKSPLLEAPKDAARNGTSASNAKPATNTTTNGNGNAAGPSNVSNKWSDSQFATINEEVLKVGAVGPEDTGSEVPSLQKKLPPHSSANKPALPSISIGNPGKRWASSFDKSSGFTFPITASSGVLSEPPTPSIMPLSSASGLHLPKEGSSIPSYTFGSKKSTHGLIFSFPSSSSTASVNDDASDLKFNFGSDKTPRISFSSLGKDAICY</sequence>
<feature type="compositionally biased region" description="Basic and acidic residues" evidence="1">
    <location>
        <begin position="557"/>
        <end position="569"/>
    </location>
</feature>
<feature type="region of interest" description="Disordered" evidence="1">
    <location>
        <begin position="557"/>
        <end position="589"/>
    </location>
</feature>
<feature type="region of interest" description="Disordered" evidence="1">
    <location>
        <begin position="691"/>
        <end position="721"/>
    </location>
</feature>
<feature type="region of interest" description="Disordered" evidence="1">
    <location>
        <begin position="630"/>
        <end position="672"/>
    </location>
</feature>
<dbReference type="PANTHER" id="PTHR33416">
    <property type="entry name" value="NUCLEAR PORE COMPLEX PROTEIN NUP1"/>
    <property type="match status" value="1"/>
</dbReference>
<feature type="compositionally biased region" description="Polar residues" evidence="1">
    <location>
        <begin position="38"/>
        <end position="49"/>
    </location>
</feature>
<feature type="region of interest" description="Disordered" evidence="1">
    <location>
        <begin position="74"/>
        <end position="109"/>
    </location>
</feature>
<feature type="compositionally biased region" description="Acidic residues" evidence="1">
    <location>
        <begin position="89"/>
        <end position="104"/>
    </location>
</feature>
<dbReference type="PANTHER" id="PTHR33416:SF18">
    <property type="entry name" value="NUCLEOPORIN-LIKE PROTEIN"/>
    <property type="match status" value="1"/>
</dbReference>